<evidence type="ECO:0000259" key="6">
    <source>
        <dbReference type="PROSITE" id="PS50931"/>
    </source>
</evidence>
<dbReference type="Proteomes" id="UP000486534">
    <property type="component" value="Unassembled WGS sequence"/>
</dbReference>
<dbReference type="RefSeq" id="WP_152899430.1">
    <property type="nucleotide sequence ID" value="NZ_WHUV01000005.1"/>
</dbReference>
<evidence type="ECO:0000256" key="4">
    <source>
        <dbReference type="ARBA" id="ARBA00023163"/>
    </source>
</evidence>
<keyword evidence="3" id="KW-0238">DNA-binding</keyword>
<evidence type="ECO:0000256" key="5">
    <source>
        <dbReference type="SAM" id="MobiDB-lite"/>
    </source>
</evidence>
<dbReference type="Gene3D" id="1.10.10.10">
    <property type="entry name" value="Winged helix-like DNA-binding domain superfamily/Winged helix DNA-binding domain"/>
    <property type="match status" value="1"/>
</dbReference>
<dbReference type="EMBL" id="WHUV01000005">
    <property type="protein sequence ID" value="MQA56967.1"/>
    <property type="molecule type" value="Genomic_DNA"/>
</dbReference>
<keyword evidence="2" id="KW-0805">Transcription regulation</keyword>
<evidence type="ECO:0000256" key="1">
    <source>
        <dbReference type="ARBA" id="ARBA00009437"/>
    </source>
</evidence>
<protein>
    <submittedName>
        <fullName evidence="7">LysR family transcriptional regulator</fullName>
    </submittedName>
</protein>
<dbReference type="PRINTS" id="PR00039">
    <property type="entry name" value="HTHLYSR"/>
</dbReference>
<feature type="domain" description="HTH lysR-type" evidence="6">
    <location>
        <begin position="22"/>
        <end position="79"/>
    </location>
</feature>
<dbReference type="Gene3D" id="3.40.190.10">
    <property type="entry name" value="Periplasmic binding protein-like II"/>
    <property type="match status" value="2"/>
</dbReference>
<dbReference type="CDD" id="cd08414">
    <property type="entry name" value="PBP2_LTTR_aromatics_like"/>
    <property type="match status" value="1"/>
</dbReference>
<accession>A0A7X1PSJ3</accession>
<dbReference type="SUPFAM" id="SSF53850">
    <property type="entry name" value="Periplasmic binding protein-like II"/>
    <property type="match status" value="1"/>
</dbReference>
<dbReference type="InterPro" id="IPR005119">
    <property type="entry name" value="LysR_subst-bd"/>
</dbReference>
<evidence type="ECO:0000313" key="8">
    <source>
        <dbReference type="Proteomes" id="UP000486534"/>
    </source>
</evidence>
<reference evidence="7 8" key="1">
    <citation type="submission" date="2019-10" db="EMBL/GenBank/DDBJ databases">
        <title>Pseudomonas dajingensis sp. nov., isolated from the profound head ulcers of farmed Murray cod (Maccullochella peelii peelii).</title>
        <authorList>
            <person name="Liu Y."/>
        </authorList>
    </citation>
    <scope>NUCLEOTIDE SEQUENCE [LARGE SCALE GENOMIC DNA]</scope>
    <source>
        <strain evidence="7 8">MC042</strain>
    </source>
</reference>
<comment type="caution">
    <text evidence="7">The sequence shown here is derived from an EMBL/GenBank/DDBJ whole genome shotgun (WGS) entry which is preliminary data.</text>
</comment>
<proteinExistence type="inferred from homology"/>
<feature type="region of interest" description="Disordered" evidence="5">
    <location>
        <begin position="318"/>
        <end position="337"/>
    </location>
</feature>
<dbReference type="Pfam" id="PF03466">
    <property type="entry name" value="LysR_substrate"/>
    <property type="match status" value="1"/>
</dbReference>
<organism evidence="7 8">
    <name type="scientific">Pseudomonas piscis</name>
    <dbReference type="NCBI Taxonomy" id="2614538"/>
    <lineage>
        <taxon>Bacteria</taxon>
        <taxon>Pseudomonadati</taxon>
        <taxon>Pseudomonadota</taxon>
        <taxon>Gammaproteobacteria</taxon>
        <taxon>Pseudomonadales</taxon>
        <taxon>Pseudomonadaceae</taxon>
        <taxon>Pseudomonas</taxon>
    </lineage>
</organism>
<dbReference type="GO" id="GO:0003677">
    <property type="term" value="F:DNA binding"/>
    <property type="evidence" value="ECO:0007669"/>
    <property type="project" value="UniProtKB-KW"/>
</dbReference>
<dbReference type="PANTHER" id="PTHR30346:SF0">
    <property type="entry name" value="HCA OPERON TRANSCRIPTIONAL ACTIVATOR HCAR"/>
    <property type="match status" value="1"/>
</dbReference>
<dbReference type="FunFam" id="1.10.10.10:FF:000001">
    <property type="entry name" value="LysR family transcriptional regulator"/>
    <property type="match status" value="1"/>
</dbReference>
<dbReference type="InterPro" id="IPR036390">
    <property type="entry name" value="WH_DNA-bd_sf"/>
</dbReference>
<name>A0A7X1PSJ3_9PSED</name>
<dbReference type="InterPro" id="IPR036388">
    <property type="entry name" value="WH-like_DNA-bd_sf"/>
</dbReference>
<dbReference type="AlphaFoldDB" id="A0A7X1PSJ3"/>
<dbReference type="GO" id="GO:0032993">
    <property type="term" value="C:protein-DNA complex"/>
    <property type="evidence" value="ECO:0007669"/>
    <property type="project" value="TreeGrafter"/>
</dbReference>
<dbReference type="Pfam" id="PF00126">
    <property type="entry name" value="HTH_1"/>
    <property type="match status" value="1"/>
</dbReference>
<gene>
    <name evidence="7" type="ORF">GDH07_26965</name>
</gene>
<dbReference type="GO" id="GO:0003700">
    <property type="term" value="F:DNA-binding transcription factor activity"/>
    <property type="evidence" value="ECO:0007669"/>
    <property type="project" value="InterPro"/>
</dbReference>
<dbReference type="PROSITE" id="PS50931">
    <property type="entry name" value="HTH_LYSR"/>
    <property type="match status" value="1"/>
</dbReference>
<evidence type="ECO:0000313" key="7">
    <source>
        <dbReference type="EMBL" id="MQA56967.1"/>
    </source>
</evidence>
<dbReference type="SUPFAM" id="SSF46785">
    <property type="entry name" value="Winged helix' DNA-binding domain"/>
    <property type="match status" value="1"/>
</dbReference>
<comment type="similarity">
    <text evidence="1">Belongs to the LysR transcriptional regulatory family.</text>
</comment>
<dbReference type="InterPro" id="IPR000847">
    <property type="entry name" value="LysR_HTH_N"/>
</dbReference>
<evidence type="ECO:0000256" key="2">
    <source>
        <dbReference type="ARBA" id="ARBA00023015"/>
    </source>
</evidence>
<sequence length="337" mass="37378">MSDSNLHRLASQFSPRPMEHRLELRHLRYFKAVAEELSFTRAAQKLHMAQPPLSQQIKQLEEDLGALLFERQSRPLRLTEAGGQFLLKVRAILDAVQSSVREIRGLAEGHTGRLSIGFAGSVMYNRLPEVLGLFQQCYPGVELSFKELLAADIAPALLEHHIDMGFARPPIDDDPAIEQRLLLKEPLVVALPARHRLAGRKHLELKDLDNEKTVLYPRYPLPSLTDRILSHLEPLGIRLHIVQQIENLQAALGLTRAGVGLTFVPQSVGAEQRQGIVFLRIRGNPLHSPLSAAWLPASNSVALRNFLPLLGLLGEDPQALPAPGNRDNGPGDIARRG</sequence>
<evidence type="ECO:0000256" key="3">
    <source>
        <dbReference type="ARBA" id="ARBA00023125"/>
    </source>
</evidence>
<keyword evidence="4" id="KW-0804">Transcription</keyword>
<dbReference type="PANTHER" id="PTHR30346">
    <property type="entry name" value="TRANSCRIPTIONAL DUAL REGULATOR HCAR-RELATED"/>
    <property type="match status" value="1"/>
</dbReference>